<organism evidence="8 9">
    <name type="scientific">Neoaquamicrobium sediminum</name>
    <dbReference type="NCBI Taxonomy" id="1849104"/>
    <lineage>
        <taxon>Bacteria</taxon>
        <taxon>Pseudomonadati</taxon>
        <taxon>Pseudomonadota</taxon>
        <taxon>Alphaproteobacteria</taxon>
        <taxon>Hyphomicrobiales</taxon>
        <taxon>Phyllobacteriaceae</taxon>
        <taxon>Neoaquamicrobium</taxon>
    </lineage>
</organism>
<evidence type="ECO:0000256" key="5">
    <source>
        <dbReference type="ARBA" id="ARBA00022801"/>
    </source>
</evidence>
<comment type="similarity">
    <text evidence="1 7">Belongs to the endoribonuclease YbeY family.</text>
</comment>
<keyword evidence="4 7" id="KW-0255">Endonuclease</keyword>
<keyword evidence="7" id="KW-0698">rRNA processing</keyword>
<keyword evidence="7" id="KW-0963">Cytoplasm</keyword>
<dbReference type="PANTHER" id="PTHR46986">
    <property type="entry name" value="ENDORIBONUCLEASE YBEY, CHLOROPLASTIC"/>
    <property type="match status" value="1"/>
</dbReference>
<dbReference type="Pfam" id="PF02130">
    <property type="entry name" value="YbeY"/>
    <property type="match status" value="1"/>
</dbReference>
<keyword evidence="7" id="KW-0690">Ribosome biogenesis</keyword>
<dbReference type="NCBIfam" id="TIGR00043">
    <property type="entry name" value="rRNA maturation RNase YbeY"/>
    <property type="match status" value="1"/>
</dbReference>
<keyword evidence="3 7" id="KW-0479">Metal-binding</keyword>
<dbReference type="PROSITE" id="PS01306">
    <property type="entry name" value="UPF0054"/>
    <property type="match status" value="1"/>
</dbReference>
<dbReference type="Gene3D" id="3.40.390.30">
    <property type="entry name" value="Metalloproteases ('zincins'), catalytic domain"/>
    <property type="match status" value="1"/>
</dbReference>
<feature type="binding site" evidence="7">
    <location>
        <position position="119"/>
    </location>
    <ligand>
        <name>Zn(2+)</name>
        <dbReference type="ChEBI" id="CHEBI:29105"/>
        <note>catalytic</note>
    </ligand>
</feature>
<dbReference type="PANTHER" id="PTHR46986:SF1">
    <property type="entry name" value="ENDORIBONUCLEASE YBEY, CHLOROPLASTIC"/>
    <property type="match status" value="1"/>
</dbReference>
<dbReference type="SUPFAM" id="SSF55486">
    <property type="entry name" value="Metalloproteases ('zincins'), catalytic domain"/>
    <property type="match status" value="1"/>
</dbReference>
<reference evidence="8 9" key="1">
    <citation type="submission" date="2024-01" db="EMBL/GenBank/DDBJ databases">
        <title>New evidence supports the origin of RcGTA from prophage.</title>
        <authorList>
            <person name="Xu Y."/>
            <person name="Liu B."/>
            <person name="Chen F."/>
        </authorList>
    </citation>
    <scope>NUCLEOTIDE SEQUENCE [LARGE SCALE GENOMIC DNA]</scope>
    <source>
        <strain evidence="8 9">CBW1107-2</strain>
    </source>
</reference>
<sequence length="156" mass="17028">MINIDIAIEAGAWPAEDELSALAAPTVDAVLVELDLKAANTAELSLLFTDDAHIAELNRGWRGKDKATNVLSFPAFEIAPGDPLPAMLGDIVLAFETISSEAVLEEKPFEHHLRHLIVHGMLHLLGYDHETDEEAEEMEALERRILAALAIPDPYG</sequence>
<dbReference type="HAMAP" id="MF_00009">
    <property type="entry name" value="Endoribonucl_YbeY"/>
    <property type="match status" value="1"/>
</dbReference>
<comment type="cofactor">
    <cofactor evidence="7">
        <name>Zn(2+)</name>
        <dbReference type="ChEBI" id="CHEBI:29105"/>
    </cofactor>
    <text evidence="7">Binds 1 zinc ion.</text>
</comment>
<evidence type="ECO:0000256" key="7">
    <source>
        <dbReference type="HAMAP-Rule" id="MF_00009"/>
    </source>
</evidence>
<gene>
    <name evidence="7 8" type="primary">ybeY</name>
    <name evidence="8" type="ORF">V1479_03905</name>
</gene>
<dbReference type="InterPro" id="IPR002036">
    <property type="entry name" value="YbeY"/>
</dbReference>
<accession>A0ABV3WQL2</accession>
<evidence type="ECO:0000256" key="3">
    <source>
        <dbReference type="ARBA" id="ARBA00022723"/>
    </source>
</evidence>
<feature type="binding site" evidence="7">
    <location>
        <position position="123"/>
    </location>
    <ligand>
        <name>Zn(2+)</name>
        <dbReference type="ChEBI" id="CHEBI:29105"/>
        <note>catalytic</note>
    </ligand>
</feature>
<comment type="function">
    <text evidence="7">Single strand-specific metallo-endoribonuclease involved in late-stage 70S ribosome quality control and in maturation of the 3' terminus of the 16S rRNA.</text>
</comment>
<evidence type="ECO:0000313" key="8">
    <source>
        <dbReference type="EMBL" id="MEX4006434.1"/>
    </source>
</evidence>
<comment type="subcellular location">
    <subcellularLocation>
        <location evidence="7">Cytoplasm</location>
    </subcellularLocation>
</comment>
<keyword evidence="6 7" id="KW-0862">Zinc</keyword>
<evidence type="ECO:0000256" key="1">
    <source>
        <dbReference type="ARBA" id="ARBA00010875"/>
    </source>
</evidence>
<dbReference type="InterPro" id="IPR020549">
    <property type="entry name" value="YbeY_CS"/>
</dbReference>
<keyword evidence="9" id="KW-1185">Reference proteome</keyword>
<evidence type="ECO:0000256" key="6">
    <source>
        <dbReference type="ARBA" id="ARBA00022833"/>
    </source>
</evidence>
<dbReference type="InterPro" id="IPR023091">
    <property type="entry name" value="MetalPrtase_cat_dom_sf_prd"/>
</dbReference>
<comment type="caution">
    <text evidence="8">The sequence shown here is derived from an EMBL/GenBank/DDBJ whole genome shotgun (WGS) entry which is preliminary data.</text>
</comment>
<proteinExistence type="inferred from homology"/>
<dbReference type="EC" id="3.1.-.-" evidence="7"/>
<evidence type="ECO:0000256" key="2">
    <source>
        <dbReference type="ARBA" id="ARBA00022722"/>
    </source>
</evidence>
<dbReference type="RefSeq" id="WP_368801746.1">
    <property type="nucleotide sequence ID" value="NZ_JAZHFV010000001.1"/>
</dbReference>
<keyword evidence="2 7" id="KW-0540">Nuclease</keyword>
<name>A0ABV3WQL2_9HYPH</name>
<keyword evidence="5 7" id="KW-0378">Hydrolase</keyword>
<protein>
    <recommendedName>
        <fullName evidence="7">Endoribonuclease YbeY</fullName>
        <ecNumber evidence="7">3.1.-.-</ecNumber>
    </recommendedName>
</protein>
<evidence type="ECO:0000256" key="4">
    <source>
        <dbReference type="ARBA" id="ARBA00022759"/>
    </source>
</evidence>
<evidence type="ECO:0000313" key="9">
    <source>
        <dbReference type="Proteomes" id="UP001559025"/>
    </source>
</evidence>
<dbReference type="EMBL" id="JAZHFV010000001">
    <property type="protein sequence ID" value="MEX4006434.1"/>
    <property type="molecule type" value="Genomic_DNA"/>
</dbReference>
<feature type="binding site" evidence="7">
    <location>
        <position position="129"/>
    </location>
    <ligand>
        <name>Zn(2+)</name>
        <dbReference type="ChEBI" id="CHEBI:29105"/>
        <note>catalytic</note>
    </ligand>
</feature>
<dbReference type="Proteomes" id="UP001559025">
    <property type="component" value="Unassembled WGS sequence"/>
</dbReference>